<dbReference type="Proteomes" id="UP000306560">
    <property type="component" value="Segment"/>
</dbReference>
<keyword evidence="2" id="KW-1185">Reference proteome</keyword>
<protein>
    <submittedName>
        <fullName evidence="1">Uncharacterized protein</fullName>
    </submittedName>
</protein>
<gene>
    <name evidence="1" type="ORF">WFI101126_00134</name>
</gene>
<reference evidence="1 2" key="1">
    <citation type="submission" date="2019-01" db="EMBL/GenBank/DDBJ databases">
        <title>Still something new to discover - new insights into E. coli phage diversity and taxonomy.</title>
        <authorList>
            <person name="Korf I.H.E."/>
            <person name="Adriaennsens E."/>
            <person name="Dreiseikelmann B."/>
            <person name="Kropinski A."/>
            <person name="Nimtz M."/>
            <person name="Meier-Kolthoff J.P."/>
            <person name="Rohde M."/>
            <person name="van Raaij M."/>
            <person name="Wittmann J."/>
        </authorList>
    </citation>
    <scope>NUCLEOTIDE SEQUENCE [LARGE SCALE GENOMIC DNA]</scope>
</reference>
<proteinExistence type="predicted"/>
<accession>A0A482MRE2</accession>
<dbReference type="EMBL" id="MK373770">
    <property type="protein sequence ID" value="QBQ76561.1"/>
    <property type="molecule type" value="Genomic_DNA"/>
</dbReference>
<organism evidence="1 2">
    <name type="scientific">Escherichia phage vB_EcoP_WFI101126</name>
    <dbReference type="NCBI Taxonomy" id="2508203"/>
    <lineage>
        <taxon>Viruses</taxon>
        <taxon>Duplodnaviria</taxon>
        <taxon>Heunggongvirae</taxon>
        <taxon>Uroviricota</taxon>
        <taxon>Caudoviricetes</taxon>
        <taxon>Mktvariviridae</taxon>
        <taxon>Gordonclarkvirinae</taxon>
        <taxon>Kuravirus</taxon>
        <taxon>Kuravirus WFI101126</taxon>
    </lineage>
</organism>
<evidence type="ECO:0000313" key="2">
    <source>
        <dbReference type="Proteomes" id="UP000306560"/>
    </source>
</evidence>
<sequence length="73" mass="8033">MVNGVIVNDSVTIFDNVVLVASSRGDSRVPLSVLCNLSEFSARMTVTYLGGTLSGPEYVSILKYNKDWKRYGE</sequence>
<name>A0A482MRE2_9CAUD</name>
<evidence type="ECO:0000313" key="1">
    <source>
        <dbReference type="EMBL" id="QBQ76561.1"/>
    </source>
</evidence>